<dbReference type="Proteomes" id="UP001163321">
    <property type="component" value="Chromosome 9"/>
</dbReference>
<gene>
    <name evidence="1" type="ORF">PsorP6_013833</name>
</gene>
<sequence length="1080" mass="122279">MGRADDDEAIGRRGRAKPRLATSSSVANMYAPINDATSHRHPPYRTSSKMKMASLMAVMDDSDENQHKRVKVDGTKKWTHRNASISISSLTTNDEPSHEVEDATSVFQDEVATTIEHRQEEKPREVVATHEANGEIPHRNGHGDASPGVRRSMYDFYFPTGKRTETSEGGMNRSLKRKRRTGRRMEELAATELDMLRFGVDVAKLVPQGLVDRIDVHMNRLVRIKVVSNHVTNWCNRSGFASSFLEEITTLLAAYYPCTYATLLDEVFAGFLLKRPEFMHLLLPAMLAKMRKTGESILTTKYPVTDALVRMCSVKTGPHALEQHNLVCTSLLRCLLEHNGDRFVLSPWIAACALTASDRVLRTLWRALLYHIFNAEDTFLDEKDLDWRIECPAQQIVELLAEEGKLRVCRLTCGFIELLLADDILKERLVELQSYLISECLMRAFRHATTYWSMSLMVEWLERRRKHHPEGGGGVFKELVDFLARFTLKLSVKKPEWFINHILSFILSSQCPTVEQEPALRVILGTYAPFVFGGIDLQWLDQKSRQNGYFEISATSIRTTEDLDSVTCQSSSLIRSNIELLIGLLVGTDACISVLFVDIWSEVWIEKEEIPPWGYVYALLCVFIQKTIDKHCALDQRLERFTIRVCQAYYGRLSHHLGQDSKRDDVAIKFSEALNLLFHSECPVAGVLLHEVVGILAGFEKGHASAFTIFGNVVILLLERCGASRMETSGKRDVVQKSLVAYESAAPATSRSSSTTIVHILTRLKTLVSTQDKTGELTRCVLSSERVVRLFANLLNVGRLGRKQEILLDVMNVVMRKNAFANQEGDWSRRIIVHELVHYAYRSRASSMTNALSVLHTIFRQHENRIPALWVLLQQCTKLWCGEELNGDNVAESIHTRAGALAELVKVVVLTLPRTIVRDIVQFMNQRLFSCVVGTTTRMNLFLLLLLQKLVGSELACGVLFLPVVQVAVCPLAPIHRDQTRMVQLQILKTLCTRLTSIRHHPVASKGFSADADWRRCMELICTERVQSELRSLVKETSRACNGVYRKVACHRASIVLAQSILAFTRRQRQATPYTREETE</sequence>
<dbReference type="EMBL" id="CM047588">
    <property type="protein sequence ID" value="KAI9906145.1"/>
    <property type="molecule type" value="Genomic_DNA"/>
</dbReference>
<organism evidence="1 2">
    <name type="scientific">Peronosclerospora sorghi</name>
    <dbReference type="NCBI Taxonomy" id="230839"/>
    <lineage>
        <taxon>Eukaryota</taxon>
        <taxon>Sar</taxon>
        <taxon>Stramenopiles</taxon>
        <taxon>Oomycota</taxon>
        <taxon>Peronosporomycetes</taxon>
        <taxon>Peronosporales</taxon>
        <taxon>Peronosporaceae</taxon>
        <taxon>Peronosclerospora</taxon>
    </lineage>
</organism>
<reference evidence="1 2" key="1">
    <citation type="journal article" date="2022" name="bioRxiv">
        <title>The genome of the oomycete Peronosclerospora sorghi, a cosmopolitan pathogen of maize and sorghum, is inflated with dispersed pseudogenes.</title>
        <authorList>
            <person name="Fletcher K."/>
            <person name="Martin F."/>
            <person name="Isakeit T."/>
            <person name="Cavanaugh K."/>
            <person name="Magill C."/>
            <person name="Michelmore R."/>
        </authorList>
    </citation>
    <scope>NUCLEOTIDE SEQUENCE [LARGE SCALE GENOMIC DNA]</scope>
    <source>
        <strain evidence="1">P6</strain>
    </source>
</reference>
<evidence type="ECO:0000313" key="1">
    <source>
        <dbReference type="EMBL" id="KAI9906145.1"/>
    </source>
</evidence>
<name>A0ACC0VI18_9STRA</name>
<protein>
    <submittedName>
        <fullName evidence="1">Uncharacterized protein</fullName>
    </submittedName>
</protein>
<keyword evidence="2" id="KW-1185">Reference proteome</keyword>
<proteinExistence type="predicted"/>
<accession>A0ACC0VI18</accession>
<comment type="caution">
    <text evidence="1">The sequence shown here is derived from an EMBL/GenBank/DDBJ whole genome shotgun (WGS) entry which is preliminary data.</text>
</comment>
<evidence type="ECO:0000313" key="2">
    <source>
        <dbReference type="Proteomes" id="UP001163321"/>
    </source>
</evidence>